<evidence type="ECO:0000313" key="1">
    <source>
        <dbReference type="EMBL" id="VDO43049.1"/>
    </source>
</evidence>
<organism evidence="3">
    <name type="scientific">Haemonchus placei</name>
    <name type="common">Barber's pole worm</name>
    <dbReference type="NCBI Taxonomy" id="6290"/>
    <lineage>
        <taxon>Eukaryota</taxon>
        <taxon>Metazoa</taxon>
        <taxon>Ecdysozoa</taxon>
        <taxon>Nematoda</taxon>
        <taxon>Chromadorea</taxon>
        <taxon>Rhabditida</taxon>
        <taxon>Rhabditina</taxon>
        <taxon>Rhabditomorpha</taxon>
        <taxon>Strongyloidea</taxon>
        <taxon>Trichostrongylidae</taxon>
        <taxon>Haemonchus</taxon>
    </lineage>
</organism>
<dbReference type="WBParaSite" id="HPLM_0001150501-mRNA-1">
    <property type="protein sequence ID" value="HPLM_0001150501-mRNA-1"/>
    <property type="gene ID" value="HPLM_0001150501"/>
</dbReference>
<reference evidence="3" key="1">
    <citation type="submission" date="2017-02" db="UniProtKB">
        <authorList>
            <consortium name="WormBaseParasite"/>
        </authorList>
    </citation>
    <scope>IDENTIFICATION</scope>
</reference>
<dbReference type="EMBL" id="UZAF01017586">
    <property type="protein sequence ID" value="VDO43049.1"/>
    <property type="molecule type" value="Genomic_DNA"/>
</dbReference>
<reference evidence="1 2" key="2">
    <citation type="submission" date="2018-11" db="EMBL/GenBank/DDBJ databases">
        <authorList>
            <consortium name="Pathogen Informatics"/>
        </authorList>
    </citation>
    <scope>NUCLEOTIDE SEQUENCE [LARGE SCALE GENOMIC DNA]</scope>
    <source>
        <strain evidence="1 2">MHpl1</strain>
    </source>
</reference>
<protein>
    <submittedName>
        <fullName evidence="3">Oxidored_molyb domain-containing protein</fullName>
    </submittedName>
</protein>
<gene>
    <name evidence="1" type="ORF">HPLM_LOCUS11497</name>
</gene>
<proteinExistence type="predicted"/>
<name>A0A0N4WKA8_HAEPC</name>
<dbReference type="STRING" id="6290.A0A0N4WKA8"/>
<evidence type="ECO:0000313" key="3">
    <source>
        <dbReference type="WBParaSite" id="HPLM_0001150501-mRNA-1"/>
    </source>
</evidence>
<sequence>MRFVARIAFIVAATFIAGIVVTQRYITSYSESNLFTTTRTTEDKTPLLHSNPVGKEPYSSHSFLGVRSSDDTYTVTKFSADDVSPKSFVAVSSSVFALGAAYDAREGNMGRQHIRVLLVARPHRNLMCRFPNGTVIDGGKLYEMSENHAMIYGVYFLNCPLPANESLADRIEVKIATKTALWRSVPIIYDIPRESDIKEYKYELTICLPFLFGRKYSAEHFIEVGHIIVLKRDHTITCGDRARVKCATCHYTTSTFYEKLSENKNYFP</sequence>
<evidence type="ECO:0000313" key="2">
    <source>
        <dbReference type="Proteomes" id="UP000268014"/>
    </source>
</evidence>
<dbReference type="OrthoDB" id="2526284at2759"/>
<accession>A0A0N4WKA8</accession>
<dbReference type="AlphaFoldDB" id="A0A0N4WKA8"/>
<dbReference type="Proteomes" id="UP000268014">
    <property type="component" value="Unassembled WGS sequence"/>
</dbReference>
<keyword evidence="2" id="KW-1185">Reference proteome</keyword>